<dbReference type="PANTHER" id="PTHR21666">
    <property type="entry name" value="PEPTIDASE-RELATED"/>
    <property type="match status" value="1"/>
</dbReference>
<feature type="compositionally biased region" description="Basic and acidic residues" evidence="7">
    <location>
        <begin position="287"/>
        <end position="299"/>
    </location>
</feature>
<feature type="region of interest" description="Disordered" evidence="7">
    <location>
        <begin position="287"/>
        <end position="394"/>
    </location>
</feature>
<evidence type="ECO:0000256" key="4">
    <source>
        <dbReference type="ARBA" id="ARBA00022801"/>
    </source>
</evidence>
<organism evidence="10 11">
    <name type="scientific">Jiella flava</name>
    <dbReference type="NCBI Taxonomy" id="2816857"/>
    <lineage>
        <taxon>Bacteria</taxon>
        <taxon>Pseudomonadati</taxon>
        <taxon>Pseudomonadota</taxon>
        <taxon>Alphaproteobacteria</taxon>
        <taxon>Hyphomicrobiales</taxon>
        <taxon>Aurantimonadaceae</taxon>
        <taxon>Jiella</taxon>
    </lineage>
</organism>
<dbReference type="AlphaFoldDB" id="A0A939G0B5"/>
<reference evidence="10" key="1">
    <citation type="submission" date="2021-03" db="EMBL/GenBank/DDBJ databases">
        <title>Whole genome sequence of Jiella sp. CQZ9-1.</title>
        <authorList>
            <person name="Tuo L."/>
        </authorList>
    </citation>
    <scope>NUCLEOTIDE SEQUENCE</scope>
    <source>
        <strain evidence="10">CQZ9-1</strain>
    </source>
</reference>
<dbReference type="Proteomes" id="UP000664122">
    <property type="component" value="Unassembled WGS sequence"/>
</dbReference>
<dbReference type="GO" id="GO:0046872">
    <property type="term" value="F:metal ion binding"/>
    <property type="evidence" value="ECO:0007669"/>
    <property type="project" value="UniProtKB-KW"/>
</dbReference>
<name>A0A939G0B5_9HYPH</name>
<dbReference type="Pfam" id="PF01551">
    <property type="entry name" value="Peptidase_M23"/>
    <property type="match status" value="1"/>
</dbReference>
<gene>
    <name evidence="10" type="ORF">J1C48_11750</name>
</gene>
<feature type="compositionally biased region" description="Low complexity" evidence="7">
    <location>
        <begin position="369"/>
        <end position="383"/>
    </location>
</feature>
<dbReference type="Gene3D" id="2.70.70.10">
    <property type="entry name" value="Glucose Permease (Domain IIA)"/>
    <property type="match status" value="1"/>
</dbReference>
<sequence length="566" mass="59650">MTARRRSGEKGRGLAARGCRARLTAVLCCAAALALASLSPAVATSPPDIDATEVASIAPPTSAAIEARQQKTSAELADLAARIELSHATIQKLDDEISTVAADRTKLRAALATATAVQRKVSGELEETEKRINTLATEEDGIRSSLASRRDVLAEVLGALERMGRKPPPALLVRPRDALGAVRSAILLGAVVPSLRKETEALVADLDRLAKVKASIVAEKDHFAAQMKDHREEELRLSKLFQEKQRLEAESRQQRASEGERAALLARKARDLKDLIASLQSEADTARAREAAAQKEQERQLALAQKRAAKANADRAAATERLALERANETTHTANGQTGRVVASLPSETPGADSGVTAAETAGPSNGPAVSQAADAASARTATGDTKVAALQPSPDGAGRYDIAALRNKTTLLAPAAPFSTLKGRLSKPVLGRQTIGFGDKDDIGRLATGVSFAARAGDVVISPADGTVLYSGPFRSYGQLLILDAGDGYHIVLAGMERIDVASGQFVSAGEPVALMGARRLASVQVAEFGAAEPTLYVEFRKDGKPVDPTPWWTEEPSGRTRNDS</sequence>
<evidence type="ECO:0000259" key="9">
    <source>
        <dbReference type="Pfam" id="PF01551"/>
    </source>
</evidence>
<accession>A0A939G0B5</accession>
<feature type="domain" description="M23ase beta-sheet core" evidence="9">
    <location>
        <begin position="448"/>
        <end position="550"/>
    </location>
</feature>
<comment type="cofactor">
    <cofactor evidence="1">
        <name>Zn(2+)</name>
        <dbReference type="ChEBI" id="CHEBI:29105"/>
    </cofactor>
</comment>
<comment type="caution">
    <text evidence="10">The sequence shown here is derived from an EMBL/GenBank/DDBJ whole genome shotgun (WGS) entry which is preliminary data.</text>
</comment>
<evidence type="ECO:0000256" key="6">
    <source>
        <dbReference type="ARBA" id="ARBA00023049"/>
    </source>
</evidence>
<keyword evidence="4" id="KW-0378">Hydrolase</keyword>
<evidence type="ECO:0000256" key="1">
    <source>
        <dbReference type="ARBA" id="ARBA00001947"/>
    </source>
</evidence>
<dbReference type="InterPro" id="IPR011055">
    <property type="entry name" value="Dup_hybrid_motif"/>
</dbReference>
<evidence type="ECO:0000313" key="11">
    <source>
        <dbReference type="Proteomes" id="UP000664122"/>
    </source>
</evidence>
<dbReference type="RefSeq" id="WP_207258042.1">
    <property type="nucleotide sequence ID" value="NZ_JAFMPP010000009.1"/>
</dbReference>
<protein>
    <submittedName>
        <fullName evidence="10">Peptidoglycan DD-metalloendopeptidase family protein</fullName>
    </submittedName>
</protein>
<dbReference type="InterPro" id="IPR050570">
    <property type="entry name" value="Cell_wall_metabolism_enzyme"/>
</dbReference>
<dbReference type="GO" id="GO:0004222">
    <property type="term" value="F:metalloendopeptidase activity"/>
    <property type="evidence" value="ECO:0007669"/>
    <property type="project" value="TreeGrafter"/>
</dbReference>
<evidence type="ECO:0000256" key="5">
    <source>
        <dbReference type="ARBA" id="ARBA00022833"/>
    </source>
</evidence>
<feature type="signal peptide" evidence="8">
    <location>
        <begin position="1"/>
        <end position="43"/>
    </location>
</feature>
<feature type="region of interest" description="Disordered" evidence="7">
    <location>
        <begin position="544"/>
        <end position="566"/>
    </location>
</feature>
<dbReference type="PANTHER" id="PTHR21666:SF288">
    <property type="entry name" value="CELL DIVISION PROTEIN YTFB"/>
    <property type="match status" value="1"/>
</dbReference>
<feature type="chain" id="PRO_5038103969" evidence="8">
    <location>
        <begin position="44"/>
        <end position="566"/>
    </location>
</feature>
<evidence type="ECO:0000256" key="3">
    <source>
        <dbReference type="ARBA" id="ARBA00022723"/>
    </source>
</evidence>
<keyword evidence="5" id="KW-0862">Zinc</keyword>
<dbReference type="GO" id="GO:0006508">
    <property type="term" value="P:proteolysis"/>
    <property type="evidence" value="ECO:0007669"/>
    <property type="project" value="UniProtKB-KW"/>
</dbReference>
<evidence type="ECO:0000256" key="8">
    <source>
        <dbReference type="SAM" id="SignalP"/>
    </source>
</evidence>
<evidence type="ECO:0000313" key="10">
    <source>
        <dbReference type="EMBL" id="MBO0663253.1"/>
    </source>
</evidence>
<dbReference type="CDD" id="cd12797">
    <property type="entry name" value="M23_peptidase"/>
    <property type="match status" value="1"/>
</dbReference>
<keyword evidence="2" id="KW-0645">Protease</keyword>
<feature type="compositionally biased region" description="Low complexity" evidence="7">
    <location>
        <begin position="300"/>
        <end position="321"/>
    </location>
</feature>
<keyword evidence="8" id="KW-0732">Signal</keyword>
<proteinExistence type="predicted"/>
<keyword evidence="3" id="KW-0479">Metal-binding</keyword>
<evidence type="ECO:0000256" key="2">
    <source>
        <dbReference type="ARBA" id="ARBA00022670"/>
    </source>
</evidence>
<keyword evidence="6" id="KW-0482">Metalloprotease</keyword>
<evidence type="ECO:0000256" key="7">
    <source>
        <dbReference type="SAM" id="MobiDB-lite"/>
    </source>
</evidence>
<dbReference type="EMBL" id="JAFMPP010000009">
    <property type="protein sequence ID" value="MBO0663253.1"/>
    <property type="molecule type" value="Genomic_DNA"/>
</dbReference>
<dbReference type="InterPro" id="IPR016047">
    <property type="entry name" value="M23ase_b-sheet_dom"/>
</dbReference>
<keyword evidence="11" id="KW-1185">Reference proteome</keyword>
<dbReference type="SUPFAM" id="SSF51261">
    <property type="entry name" value="Duplicated hybrid motif"/>
    <property type="match status" value="1"/>
</dbReference>